<organism evidence="2 3">
    <name type="scientific">Mesonia maritima</name>
    <dbReference type="NCBI Taxonomy" id="1793873"/>
    <lineage>
        <taxon>Bacteria</taxon>
        <taxon>Pseudomonadati</taxon>
        <taxon>Bacteroidota</taxon>
        <taxon>Flavobacteriia</taxon>
        <taxon>Flavobacteriales</taxon>
        <taxon>Flavobacteriaceae</taxon>
        <taxon>Mesonia</taxon>
    </lineage>
</organism>
<feature type="chain" id="PRO_5045488603" description="DUF4251 domain-containing protein" evidence="1">
    <location>
        <begin position="27"/>
        <end position="170"/>
    </location>
</feature>
<accession>A0ABU1K925</accession>
<comment type="caution">
    <text evidence="2">The sequence shown here is derived from an EMBL/GenBank/DDBJ whole genome shotgun (WGS) entry which is preliminary data.</text>
</comment>
<dbReference type="Proteomes" id="UP001257659">
    <property type="component" value="Unassembled WGS sequence"/>
</dbReference>
<dbReference type="RefSeq" id="WP_309730351.1">
    <property type="nucleotide sequence ID" value="NZ_JAVDQA010000011.1"/>
</dbReference>
<keyword evidence="1" id="KW-0732">Signal</keyword>
<gene>
    <name evidence="2" type="ORF">GGR31_002783</name>
</gene>
<evidence type="ECO:0000256" key="1">
    <source>
        <dbReference type="SAM" id="SignalP"/>
    </source>
</evidence>
<feature type="signal peptide" evidence="1">
    <location>
        <begin position="1"/>
        <end position="26"/>
    </location>
</feature>
<evidence type="ECO:0000313" key="3">
    <source>
        <dbReference type="Proteomes" id="UP001257659"/>
    </source>
</evidence>
<keyword evidence="3" id="KW-1185">Reference proteome</keyword>
<reference evidence="2 3" key="1">
    <citation type="submission" date="2023-07" db="EMBL/GenBank/DDBJ databases">
        <title>Genomic Encyclopedia of Type Strains, Phase IV (KMG-IV): sequencing the most valuable type-strain genomes for metagenomic binning, comparative biology and taxonomic classification.</title>
        <authorList>
            <person name="Goeker M."/>
        </authorList>
    </citation>
    <scope>NUCLEOTIDE SEQUENCE [LARGE SCALE GENOMIC DNA]</scope>
    <source>
        <strain evidence="2 3">DSM 102814</strain>
    </source>
</reference>
<evidence type="ECO:0008006" key="4">
    <source>
        <dbReference type="Google" id="ProtNLM"/>
    </source>
</evidence>
<sequence>MITRKAKLLIIGFLGSLLLMSCGSQNFSTEETSKKLNSIQELIIKSSVEIENRWMTPLRGNQISLIGNPNYIRIKNDSVNIQLPYFGERQIPGNYISNGGGIQYKGLAKKFEMTQQKKEISIYFEGKHENELLKFYLTIYPNAKVITKVSSSVRDNISYEGFLKEYKKEE</sequence>
<proteinExistence type="predicted"/>
<dbReference type="InterPro" id="IPR025347">
    <property type="entry name" value="DUF4251"/>
</dbReference>
<dbReference type="Gene3D" id="2.40.128.410">
    <property type="match status" value="1"/>
</dbReference>
<dbReference type="EMBL" id="JAVDQA010000011">
    <property type="protein sequence ID" value="MDR6302104.1"/>
    <property type="molecule type" value="Genomic_DNA"/>
</dbReference>
<protein>
    <recommendedName>
        <fullName evidence="4">DUF4251 domain-containing protein</fullName>
    </recommendedName>
</protein>
<name>A0ABU1K925_9FLAO</name>
<dbReference type="Pfam" id="PF14059">
    <property type="entry name" value="DUF4251"/>
    <property type="match status" value="1"/>
</dbReference>
<dbReference type="PROSITE" id="PS51257">
    <property type="entry name" value="PROKAR_LIPOPROTEIN"/>
    <property type="match status" value="1"/>
</dbReference>
<evidence type="ECO:0000313" key="2">
    <source>
        <dbReference type="EMBL" id="MDR6302104.1"/>
    </source>
</evidence>